<comment type="caution">
    <text evidence="2">The sequence shown here is derived from an EMBL/GenBank/DDBJ whole genome shotgun (WGS) entry which is preliminary data.</text>
</comment>
<dbReference type="SUPFAM" id="SSF53335">
    <property type="entry name" value="S-adenosyl-L-methionine-dependent methyltransferases"/>
    <property type="match status" value="1"/>
</dbReference>
<evidence type="ECO:0000313" key="2">
    <source>
        <dbReference type="EMBL" id="GHH16837.1"/>
    </source>
</evidence>
<accession>A0ABQ3LI59</accession>
<dbReference type="InterPro" id="IPR029063">
    <property type="entry name" value="SAM-dependent_MTases_sf"/>
</dbReference>
<reference evidence="3" key="1">
    <citation type="journal article" date="2019" name="Int. J. Syst. Evol. Microbiol.">
        <title>The Global Catalogue of Microorganisms (GCM) 10K type strain sequencing project: providing services to taxonomists for standard genome sequencing and annotation.</title>
        <authorList>
            <consortium name="The Broad Institute Genomics Platform"/>
            <consortium name="The Broad Institute Genome Sequencing Center for Infectious Disease"/>
            <person name="Wu L."/>
            <person name="Ma J."/>
        </authorList>
    </citation>
    <scope>NUCLEOTIDE SEQUENCE [LARGE SCALE GENOMIC DNA]</scope>
    <source>
        <strain evidence="3">CGMCC 1.8957</strain>
    </source>
</reference>
<feature type="coiled-coil region" evidence="1">
    <location>
        <begin position="580"/>
        <end position="607"/>
    </location>
</feature>
<dbReference type="EMBL" id="BNAQ01000002">
    <property type="protein sequence ID" value="GHH16837.1"/>
    <property type="molecule type" value="Genomic_DNA"/>
</dbReference>
<protein>
    <recommendedName>
        <fullName evidence="4">Methyltransferase domain-containing protein</fullName>
    </recommendedName>
</protein>
<gene>
    <name evidence="2" type="ORF">GCM10008023_21320</name>
</gene>
<name>A0ABQ3LI59_9SPHN</name>
<evidence type="ECO:0000256" key="1">
    <source>
        <dbReference type="SAM" id="Coils"/>
    </source>
</evidence>
<evidence type="ECO:0000313" key="3">
    <source>
        <dbReference type="Proteomes" id="UP000652430"/>
    </source>
</evidence>
<feature type="coiled-coil region" evidence="1">
    <location>
        <begin position="659"/>
        <end position="717"/>
    </location>
</feature>
<keyword evidence="3" id="KW-1185">Reference proteome</keyword>
<dbReference type="RefSeq" id="WP_189676205.1">
    <property type="nucleotide sequence ID" value="NZ_BNAQ01000002.1"/>
</dbReference>
<dbReference type="Proteomes" id="UP000652430">
    <property type="component" value="Unassembled WGS sequence"/>
</dbReference>
<dbReference type="Gene3D" id="3.40.50.150">
    <property type="entry name" value="Vaccinia Virus protein VP39"/>
    <property type="match status" value="1"/>
</dbReference>
<feature type="coiled-coil region" evidence="1">
    <location>
        <begin position="462"/>
        <end position="497"/>
    </location>
</feature>
<proteinExistence type="predicted"/>
<keyword evidence="1" id="KW-0175">Coiled coil</keyword>
<organism evidence="2 3">
    <name type="scientific">Sphingomonas glacialis</name>
    <dbReference type="NCBI Taxonomy" id="658225"/>
    <lineage>
        <taxon>Bacteria</taxon>
        <taxon>Pseudomonadati</taxon>
        <taxon>Pseudomonadota</taxon>
        <taxon>Alphaproteobacteria</taxon>
        <taxon>Sphingomonadales</taxon>
        <taxon>Sphingomonadaceae</taxon>
        <taxon>Sphingomonas</taxon>
    </lineage>
</organism>
<sequence length="914" mass="103191">MIEGARERVLSFWRRSLNAEWIKRKIDQRVEARLDELRQAIGFQHNEIVRLIEVRAMIGLEEAKRADAEESGVLRRLVEVRAQIAEDEAKSYAEQQLEARLDQLRQTLGAQHNGTVRLIEERAMIGLEEAKRACADETGGLRKFVEVRAQIAEDEAKGYADQQMEVRLDQLRQTLGAQHDDIVRLIEERAMIGLEEAKRAHADETGGLRKFVEVRAQIAEDQAKGYADQRVEARLDQLRQTLGAQHDDIVRLIEERAMIGLEEANRTYADETRGLRRLVEVRAKIAEDEAKCYADRRVEARLDQLHRALDAQQQDAVRLIEERAMIGLEEAKRAYADETGGLRRLVEVRAQIAEDEAKCYADQQMEARLDQLRQTLGAQHNDIFRLIEVRSMIGLEEAKRAYADETGGLCKLVEARAQIAEDAAKCYADQRLEARLHQLCKTLGVQHNDIVRLIEVRAMFGLEEAKRTYADETGELRKLVEARAQIAEDEAKCHENQPLEARLDQLHQALGAQHHDLVRLIEERAMIGLEEAKRAYADETGGLRKLVEVRAQIAGDEAKCYADQGLGALSQSLGAVGRVVVTASKQVSALQAELNDIDDELRSAQQENAQRLEIAHDLTANRLNMVPEIVTARLQPLKAMLADLQKRVSDVREADLVRLEAVERDVSSALASNDDHQERDEFLSRFQSIEGELARIVSDYNTQLRNAEHRIDFVRSETMYEMQASLYRSSGQASPTRTVARVINSAKVESMRSTGLRLNLGAGHLQLDDYLNVDGRALPGIDIVADATAIPFDECELAEIRSSHLVEHFSSHILERVVLPHWAALLQPGGVLTTIAPDGEAMVRALNDGEMEFEDFREVLFGGQDYDGDFHFNLITPKSFFETLQRAGFNDISEDYVGKRNGKCFEFKITARKA</sequence>
<evidence type="ECO:0008006" key="4">
    <source>
        <dbReference type="Google" id="ProtNLM"/>
    </source>
</evidence>